<dbReference type="SMART" id="SM00389">
    <property type="entry name" value="HOX"/>
    <property type="match status" value="1"/>
</dbReference>
<evidence type="ECO:0000256" key="8">
    <source>
        <dbReference type="ARBA" id="ARBA00023155"/>
    </source>
</evidence>
<dbReference type="GO" id="GO:0005634">
    <property type="term" value="C:nucleus"/>
    <property type="evidence" value="ECO:0007669"/>
    <property type="project" value="UniProtKB-SubCell"/>
</dbReference>
<comment type="caution">
    <text evidence="18">The sequence shown here is derived from an EMBL/GenBank/DDBJ whole genome shotgun (WGS) entry which is preliminary data.</text>
</comment>
<evidence type="ECO:0008006" key="20">
    <source>
        <dbReference type="Google" id="ProtNLM"/>
    </source>
</evidence>
<feature type="compositionally biased region" description="Basic residues" evidence="14">
    <location>
        <begin position="151"/>
        <end position="181"/>
    </location>
</feature>
<evidence type="ECO:0000256" key="2">
    <source>
        <dbReference type="ARBA" id="ARBA00007427"/>
    </source>
</evidence>
<feature type="compositionally biased region" description="Basic and acidic residues" evidence="14">
    <location>
        <begin position="597"/>
        <end position="612"/>
    </location>
</feature>
<dbReference type="InterPro" id="IPR009057">
    <property type="entry name" value="Homeodomain-like_sf"/>
</dbReference>
<keyword evidence="9" id="KW-0804">Transcription</keyword>
<feature type="region of interest" description="Disordered" evidence="14">
    <location>
        <begin position="438"/>
        <end position="684"/>
    </location>
</feature>
<dbReference type="InterPro" id="IPR019787">
    <property type="entry name" value="Znf_PHD-finger"/>
</dbReference>
<dbReference type="GO" id="GO:0008270">
    <property type="term" value="F:zinc ion binding"/>
    <property type="evidence" value="ECO:0007669"/>
    <property type="project" value="UniProtKB-KW"/>
</dbReference>
<keyword evidence="15" id="KW-0812">Transmembrane</keyword>
<organism evidence="18 19">
    <name type="scientific">Trapa natans</name>
    <name type="common">Water chestnut</name>
    <dbReference type="NCBI Taxonomy" id="22666"/>
    <lineage>
        <taxon>Eukaryota</taxon>
        <taxon>Viridiplantae</taxon>
        <taxon>Streptophyta</taxon>
        <taxon>Embryophyta</taxon>
        <taxon>Tracheophyta</taxon>
        <taxon>Spermatophyta</taxon>
        <taxon>Magnoliopsida</taxon>
        <taxon>eudicotyledons</taxon>
        <taxon>Gunneridae</taxon>
        <taxon>Pentapetalae</taxon>
        <taxon>rosids</taxon>
        <taxon>malvids</taxon>
        <taxon>Myrtales</taxon>
        <taxon>Lythraceae</taxon>
        <taxon>Trapa</taxon>
    </lineage>
</organism>
<comment type="similarity">
    <text evidence="2">Belongs to the PHD-associated homeobox family.</text>
</comment>
<evidence type="ECO:0000256" key="11">
    <source>
        <dbReference type="PROSITE-ProRule" id="PRU00108"/>
    </source>
</evidence>
<feature type="region of interest" description="Disordered" evidence="14">
    <location>
        <begin position="151"/>
        <end position="219"/>
    </location>
</feature>
<evidence type="ECO:0000256" key="7">
    <source>
        <dbReference type="ARBA" id="ARBA00023125"/>
    </source>
</evidence>
<feature type="region of interest" description="Disordered" evidence="14">
    <location>
        <begin position="738"/>
        <end position="846"/>
    </location>
</feature>
<dbReference type="Pfam" id="PF00046">
    <property type="entry name" value="Homeodomain"/>
    <property type="match status" value="1"/>
</dbReference>
<dbReference type="InterPro" id="IPR011011">
    <property type="entry name" value="Znf_FYVE_PHD"/>
</dbReference>
<evidence type="ECO:0000256" key="12">
    <source>
        <dbReference type="PROSITE-ProRule" id="PRU00146"/>
    </source>
</evidence>
<feature type="compositionally biased region" description="Basic and acidic residues" evidence="14">
    <location>
        <begin position="738"/>
        <end position="750"/>
    </location>
</feature>
<dbReference type="InterPro" id="IPR013083">
    <property type="entry name" value="Znf_RING/FYVE/PHD"/>
</dbReference>
<dbReference type="PANTHER" id="PTHR12628:SF13">
    <property type="entry name" value="HOMEOBOX PROTEIN HAT3.1"/>
    <property type="match status" value="1"/>
</dbReference>
<dbReference type="InterPro" id="IPR045876">
    <property type="entry name" value="PRHA-like_PHD-finger"/>
</dbReference>
<sequence>MTGKRKDRCKKTEIVSECLQPICNEMIDDSPGLNSAEVIKLHEKRSMLASEGRGALKSKQNIGSCSEILSNDPSSASHKSGIRNAEVEINGSLATHPIKQPNVLVNAETVFESMETCPEDGTSYLAAEEFKLPAEAVSDLDNVAVPARKLVRKQGRKKKKDTRRVKKKYMLRSSHGNKRVLRSMEDKKSKNLSSNNKIGNANANEESKRTRRKKKRTREVTVDECSRIRKNLSYMLNRIRYEQSLIEAYSSEGWKGLSLEKLKPEKELERATSEIVRRKLKIRDLFQRLDSMFSEGMLPETLFDEEGMISSEDIFCAKCGSKDLTLDNDIILCDGACVRGFHQFCLQPPLLKEDSNFFVSIVMDGVNHLTFIFVLNYHFPFLFVIIVFLFAVPPDDEGWLCPACDCKVYCIDMLNESQGTNLSITDDWEKVFPEAAKAGNQDSAPGFSSDDSEDEDFDPDRPCTHKKVQTDESSSDAENATDSDNSEPQPRSNQYLGLPSDDSEDDDYDADVPNPCIEEERSSTDFTSDSEDLEAVLMKDDPRGSNGVAMSLSPKGKGGPKRVFEGSGTKQTISDELKSLMEPEPGESVVTPVSARRTIERLDYKKLYDETYGRTSSDSSDDEDWGNTSRKQKRSDKEEKQQKNKANVSINKTHGRQKPGSTNTSTADKASGGKHQSSSERLGEIAKKRLYDAFNLNHYPDRATKESLAAELGITWQKVDKWFGNARWCLYHPEGRKANVSGKDVKKDNTRLPQADTNSNRKRLPKGDQAVGISEADTNSNRKRLPNGDQLVGISEANVSLPESSRKKEEKGKRLTELSEKSKNRKGSTLNNSKDKTNRASAGHGR</sequence>
<evidence type="ECO:0000313" key="19">
    <source>
        <dbReference type="Proteomes" id="UP001346149"/>
    </source>
</evidence>
<feature type="transmembrane region" description="Helical" evidence="15">
    <location>
        <begin position="369"/>
        <end position="392"/>
    </location>
</feature>
<name>A0AAN7RN35_TRANT</name>
<dbReference type="PROSITE" id="PS50071">
    <property type="entry name" value="HOMEOBOX_2"/>
    <property type="match status" value="1"/>
</dbReference>
<dbReference type="PANTHER" id="PTHR12628">
    <property type="entry name" value="POLYCOMB-LIKE TRANSCRIPTION FACTOR"/>
    <property type="match status" value="1"/>
</dbReference>
<keyword evidence="10 11" id="KW-0539">Nucleus</keyword>
<keyword evidence="15" id="KW-1133">Transmembrane helix</keyword>
<reference evidence="18 19" key="1">
    <citation type="journal article" date="2023" name="Hortic Res">
        <title>Pangenome of water caltrop reveals structural variations and asymmetric subgenome divergence after allopolyploidization.</title>
        <authorList>
            <person name="Zhang X."/>
            <person name="Chen Y."/>
            <person name="Wang L."/>
            <person name="Yuan Y."/>
            <person name="Fang M."/>
            <person name="Shi L."/>
            <person name="Lu R."/>
            <person name="Comes H.P."/>
            <person name="Ma Y."/>
            <person name="Chen Y."/>
            <person name="Huang G."/>
            <person name="Zhou Y."/>
            <person name="Zheng Z."/>
            <person name="Qiu Y."/>
        </authorList>
    </citation>
    <scope>NUCLEOTIDE SEQUENCE [LARGE SCALE GENOMIC DNA]</scope>
    <source>
        <strain evidence="18">F231</strain>
    </source>
</reference>
<evidence type="ECO:0000259" key="17">
    <source>
        <dbReference type="PROSITE" id="PS50071"/>
    </source>
</evidence>
<feature type="compositionally biased region" description="Acidic residues" evidence="14">
    <location>
        <begin position="501"/>
        <end position="510"/>
    </location>
</feature>
<evidence type="ECO:0000256" key="9">
    <source>
        <dbReference type="ARBA" id="ARBA00023163"/>
    </source>
</evidence>
<evidence type="ECO:0000256" key="13">
    <source>
        <dbReference type="RuleBase" id="RU000682"/>
    </source>
</evidence>
<evidence type="ECO:0000259" key="16">
    <source>
        <dbReference type="PROSITE" id="PS50016"/>
    </source>
</evidence>
<proteinExistence type="inferred from homology"/>
<dbReference type="SUPFAM" id="SSF46689">
    <property type="entry name" value="Homeodomain-like"/>
    <property type="match status" value="1"/>
</dbReference>
<evidence type="ECO:0000256" key="5">
    <source>
        <dbReference type="ARBA" id="ARBA00022833"/>
    </source>
</evidence>
<gene>
    <name evidence="18" type="ORF">SAY86_003743</name>
</gene>
<dbReference type="PROSITE" id="PS50016">
    <property type="entry name" value="ZF_PHD_2"/>
    <property type="match status" value="1"/>
</dbReference>
<keyword evidence="15" id="KW-0472">Membrane</keyword>
<dbReference type="CDD" id="cd15504">
    <property type="entry name" value="PHD_PRHA_like"/>
    <property type="match status" value="1"/>
</dbReference>
<dbReference type="GO" id="GO:0003677">
    <property type="term" value="F:DNA binding"/>
    <property type="evidence" value="ECO:0007669"/>
    <property type="project" value="UniProtKB-UniRule"/>
</dbReference>
<feature type="compositionally biased region" description="Polar residues" evidence="14">
    <location>
        <begin position="659"/>
        <end position="676"/>
    </location>
</feature>
<evidence type="ECO:0000256" key="10">
    <source>
        <dbReference type="ARBA" id="ARBA00023242"/>
    </source>
</evidence>
<dbReference type="SMART" id="SM00249">
    <property type="entry name" value="PHD"/>
    <property type="match status" value="1"/>
</dbReference>
<dbReference type="GO" id="GO:0003682">
    <property type="term" value="F:chromatin binding"/>
    <property type="evidence" value="ECO:0007669"/>
    <property type="project" value="TreeGrafter"/>
</dbReference>
<protein>
    <recommendedName>
        <fullName evidence="20">Homeobox domain-containing protein</fullName>
    </recommendedName>
</protein>
<dbReference type="InterPro" id="IPR001356">
    <property type="entry name" value="HD"/>
</dbReference>
<comment type="subcellular location">
    <subcellularLocation>
        <location evidence="1 11 13">Nucleus</location>
    </subcellularLocation>
</comment>
<keyword evidence="5" id="KW-0862">Zinc</keyword>
<keyword evidence="8 11" id="KW-0371">Homeobox</keyword>
<dbReference type="EMBL" id="JAXQNO010000001">
    <property type="protein sequence ID" value="KAK4803926.1"/>
    <property type="molecule type" value="Genomic_DNA"/>
</dbReference>
<keyword evidence="3" id="KW-0479">Metal-binding</keyword>
<dbReference type="Proteomes" id="UP001346149">
    <property type="component" value="Unassembled WGS sequence"/>
</dbReference>
<accession>A0AAN7RN35</accession>
<evidence type="ECO:0000256" key="1">
    <source>
        <dbReference type="ARBA" id="ARBA00004123"/>
    </source>
</evidence>
<evidence type="ECO:0000256" key="6">
    <source>
        <dbReference type="ARBA" id="ARBA00023015"/>
    </source>
</evidence>
<keyword evidence="6" id="KW-0805">Transcription regulation</keyword>
<feature type="compositionally biased region" description="Basic and acidic residues" evidence="14">
    <location>
        <begin position="804"/>
        <end position="822"/>
    </location>
</feature>
<dbReference type="Gene3D" id="3.30.40.10">
    <property type="entry name" value="Zinc/RING finger domain, C3HC4 (zinc finger)"/>
    <property type="match status" value="1"/>
</dbReference>
<feature type="DNA-binding region" description="Homeobox" evidence="11">
    <location>
        <begin position="675"/>
        <end position="728"/>
    </location>
</feature>
<dbReference type="InterPro" id="IPR001965">
    <property type="entry name" value="Znf_PHD"/>
</dbReference>
<dbReference type="SUPFAM" id="SSF57903">
    <property type="entry name" value="FYVE/PHD zinc finger"/>
    <property type="match status" value="1"/>
</dbReference>
<feature type="domain" description="Homeobox" evidence="17">
    <location>
        <begin position="673"/>
        <end position="727"/>
    </location>
</feature>
<dbReference type="Pfam" id="PF00628">
    <property type="entry name" value="PHD"/>
    <property type="match status" value="1"/>
</dbReference>
<evidence type="ECO:0000256" key="3">
    <source>
        <dbReference type="ARBA" id="ARBA00022723"/>
    </source>
</evidence>
<dbReference type="GO" id="GO:0045814">
    <property type="term" value="P:negative regulation of gene expression, epigenetic"/>
    <property type="evidence" value="ECO:0007669"/>
    <property type="project" value="TreeGrafter"/>
</dbReference>
<dbReference type="Gene3D" id="1.10.10.60">
    <property type="entry name" value="Homeodomain-like"/>
    <property type="match status" value="1"/>
</dbReference>
<evidence type="ECO:0000313" key="18">
    <source>
        <dbReference type="EMBL" id="KAK4803926.1"/>
    </source>
</evidence>
<feature type="compositionally biased region" description="Polar residues" evidence="14">
    <location>
        <begin position="486"/>
        <end position="495"/>
    </location>
</feature>
<evidence type="ECO:0000256" key="4">
    <source>
        <dbReference type="ARBA" id="ARBA00022771"/>
    </source>
</evidence>
<keyword evidence="4 12" id="KW-0863">Zinc-finger</keyword>
<keyword evidence="7 11" id="KW-0238">DNA-binding</keyword>
<feature type="compositionally biased region" description="Acidic residues" evidence="14">
    <location>
        <begin position="473"/>
        <end position="485"/>
    </location>
</feature>
<dbReference type="AlphaFoldDB" id="A0AAN7RN35"/>
<dbReference type="CDD" id="cd00086">
    <property type="entry name" value="homeodomain"/>
    <property type="match status" value="1"/>
</dbReference>
<feature type="domain" description="PHD-type" evidence="16">
    <location>
        <begin position="313"/>
        <end position="407"/>
    </location>
</feature>
<keyword evidence="19" id="KW-1185">Reference proteome</keyword>
<evidence type="ECO:0000256" key="15">
    <source>
        <dbReference type="SAM" id="Phobius"/>
    </source>
</evidence>
<evidence type="ECO:0000256" key="14">
    <source>
        <dbReference type="SAM" id="MobiDB-lite"/>
    </source>
</evidence>